<dbReference type="Proteomes" id="UP000688137">
    <property type="component" value="Unassembled WGS sequence"/>
</dbReference>
<name>A0A8S1N9T9_PARPR</name>
<dbReference type="Pfam" id="PF01556">
    <property type="entry name" value="DnaJ_C"/>
    <property type="match status" value="1"/>
</dbReference>
<dbReference type="AlphaFoldDB" id="A0A8S1N9T9"/>
<organism evidence="2 3">
    <name type="scientific">Paramecium primaurelia</name>
    <dbReference type="NCBI Taxonomy" id="5886"/>
    <lineage>
        <taxon>Eukaryota</taxon>
        <taxon>Sar</taxon>
        <taxon>Alveolata</taxon>
        <taxon>Ciliophora</taxon>
        <taxon>Intramacronucleata</taxon>
        <taxon>Oligohymenophorea</taxon>
        <taxon>Peniculida</taxon>
        <taxon>Parameciidae</taxon>
        <taxon>Paramecium</taxon>
    </lineage>
</organism>
<protein>
    <recommendedName>
        <fullName evidence="1">Chaperone DnaJ C-terminal domain-containing protein</fullName>
    </recommendedName>
</protein>
<keyword evidence="3" id="KW-1185">Reference proteome</keyword>
<evidence type="ECO:0000313" key="3">
    <source>
        <dbReference type="Proteomes" id="UP000688137"/>
    </source>
</evidence>
<gene>
    <name evidence="2" type="ORF">PPRIM_AZ9-3.1.T0830178</name>
</gene>
<evidence type="ECO:0000313" key="2">
    <source>
        <dbReference type="EMBL" id="CAD8089408.1"/>
    </source>
</evidence>
<accession>A0A8S1N9T9</accession>
<dbReference type="EMBL" id="CAJJDM010000086">
    <property type="protein sequence ID" value="CAD8089408.1"/>
    <property type="molecule type" value="Genomic_DNA"/>
</dbReference>
<proteinExistence type="predicted"/>
<dbReference type="InterPro" id="IPR002939">
    <property type="entry name" value="DnaJ_C"/>
</dbReference>
<feature type="domain" description="Chaperone DnaJ C-terminal" evidence="1">
    <location>
        <begin position="60"/>
        <end position="137"/>
    </location>
</feature>
<evidence type="ECO:0000259" key="1">
    <source>
        <dbReference type="Pfam" id="PF01556"/>
    </source>
</evidence>
<comment type="caution">
    <text evidence="2">The sequence shown here is derived from an EMBL/GenBank/DDBJ whole genome shotgun (WGS) entry which is preliminary data.</text>
</comment>
<sequence>MKTYINKKRRRQQSKNKFYSKFDKAKYETIFSEFDQQFQQKHVSKIFLLVCVTGRQAQESFSCCGSGWLLYIERESSFEKQFDIEIELPPKRIQNGTIIRQTRYGHASQYSGEPADLLIEVEEDNTLRRDGNNIISELD</sequence>
<reference evidence="2" key="1">
    <citation type="submission" date="2021-01" db="EMBL/GenBank/DDBJ databases">
        <authorList>
            <consortium name="Genoscope - CEA"/>
            <person name="William W."/>
        </authorList>
    </citation>
    <scope>NUCLEOTIDE SEQUENCE</scope>
</reference>